<dbReference type="SUPFAM" id="SSF53774">
    <property type="entry name" value="Glutaminase/Asparaginase"/>
    <property type="match status" value="1"/>
</dbReference>
<dbReference type="PROSITE" id="PS51732">
    <property type="entry name" value="ASN_GLN_ASE_3"/>
    <property type="match status" value="1"/>
</dbReference>
<feature type="active site" description="O-isoaspartyl threonine intermediate" evidence="1">
    <location>
        <position position="2177"/>
    </location>
</feature>
<feature type="compositionally biased region" description="Basic and acidic residues" evidence="3">
    <location>
        <begin position="1495"/>
        <end position="1504"/>
    </location>
</feature>
<dbReference type="InterPro" id="IPR036152">
    <property type="entry name" value="Asp/glu_Ase-like_sf"/>
</dbReference>
<feature type="transmembrane region" description="Helical" evidence="4">
    <location>
        <begin position="303"/>
        <end position="323"/>
    </location>
</feature>
<feature type="transmembrane region" description="Helical" evidence="4">
    <location>
        <begin position="206"/>
        <end position="228"/>
    </location>
</feature>
<dbReference type="InterPro" id="IPR027475">
    <property type="entry name" value="Asparaginase/glutaminase_AS2"/>
</dbReference>
<evidence type="ECO:0000313" key="7">
    <source>
        <dbReference type="EMBL" id="PIQ86575.1"/>
    </source>
</evidence>
<dbReference type="PROSITE" id="PS00917">
    <property type="entry name" value="ASN_GLN_ASE_2"/>
    <property type="match status" value="1"/>
</dbReference>
<feature type="domain" description="L-asparaginase N-terminal" evidence="6">
    <location>
        <begin position="2171"/>
        <end position="2343"/>
    </location>
</feature>
<dbReference type="PIRSF" id="PIRSF001220">
    <property type="entry name" value="L-ASNase_gatD"/>
    <property type="match status" value="1"/>
</dbReference>
<dbReference type="Proteomes" id="UP000230859">
    <property type="component" value="Unassembled WGS sequence"/>
</dbReference>
<dbReference type="SMART" id="SM00870">
    <property type="entry name" value="Asparaginase"/>
    <property type="match status" value="1"/>
</dbReference>
<feature type="region of interest" description="Disordered" evidence="3">
    <location>
        <begin position="765"/>
        <end position="784"/>
    </location>
</feature>
<feature type="transmembrane region" description="Helical" evidence="4">
    <location>
        <begin position="274"/>
        <end position="297"/>
    </location>
</feature>
<feature type="transmembrane region" description="Helical" evidence="4">
    <location>
        <begin position="121"/>
        <end position="142"/>
    </location>
</feature>
<name>A0A2H0LSV2_9BACT</name>
<evidence type="ECO:0000256" key="1">
    <source>
        <dbReference type="PIRSR" id="PIRSR001220-1"/>
    </source>
</evidence>
<dbReference type="GO" id="GO:0004067">
    <property type="term" value="F:asparaginase activity"/>
    <property type="evidence" value="ECO:0007669"/>
    <property type="project" value="UniProtKB-UniRule"/>
</dbReference>
<dbReference type="InterPro" id="IPR037152">
    <property type="entry name" value="L-asparaginase_N_sf"/>
</dbReference>
<evidence type="ECO:0000256" key="4">
    <source>
        <dbReference type="SAM" id="Phobius"/>
    </source>
</evidence>
<feature type="signal peptide" evidence="5">
    <location>
        <begin position="1"/>
        <end position="26"/>
    </location>
</feature>
<gene>
    <name evidence="7" type="ORF">COV74_04145</name>
</gene>
<dbReference type="Gene3D" id="3.40.50.1170">
    <property type="entry name" value="L-asparaginase, N-terminal domain"/>
    <property type="match status" value="1"/>
</dbReference>
<keyword evidence="4" id="KW-0472">Membrane</keyword>
<dbReference type="PANTHER" id="PTHR11707">
    <property type="entry name" value="L-ASPARAGINASE"/>
    <property type="match status" value="1"/>
</dbReference>
<dbReference type="InterPro" id="IPR006034">
    <property type="entry name" value="Asparaginase/glutaminase-like"/>
</dbReference>
<feature type="region of interest" description="Disordered" evidence="3">
    <location>
        <begin position="1495"/>
        <end position="1518"/>
    </location>
</feature>
<dbReference type="InterPro" id="IPR027474">
    <property type="entry name" value="L-asparaginase_N"/>
</dbReference>
<accession>A0A2H0LSV2</accession>
<dbReference type="EMBL" id="PCVY01000040">
    <property type="protein sequence ID" value="PIQ86575.1"/>
    <property type="molecule type" value="Genomic_DNA"/>
</dbReference>
<evidence type="ECO:0000256" key="2">
    <source>
        <dbReference type="PROSITE-ProRule" id="PRU10100"/>
    </source>
</evidence>
<keyword evidence="4" id="KW-1133">Transmembrane helix</keyword>
<feature type="region of interest" description="Disordered" evidence="3">
    <location>
        <begin position="2756"/>
        <end position="2779"/>
    </location>
</feature>
<dbReference type="PRINTS" id="PR00139">
    <property type="entry name" value="ASNGLNASE"/>
</dbReference>
<dbReference type="Pfam" id="PF00710">
    <property type="entry name" value="Asparaginase"/>
    <property type="match status" value="1"/>
</dbReference>
<keyword evidence="5" id="KW-0732">Signal</keyword>
<keyword evidence="4" id="KW-0812">Transmembrane</keyword>
<feature type="compositionally biased region" description="Polar residues" evidence="3">
    <location>
        <begin position="2761"/>
        <end position="2770"/>
    </location>
</feature>
<evidence type="ECO:0000259" key="6">
    <source>
        <dbReference type="Pfam" id="PF00710"/>
    </source>
</evidence>
<dbReference type="PANTHER" id="PTHR11707:SF28">
    <property type="entry name" value="60 KDA LYSOPHOSPHOLIPASE"/>
    <property type="match status" value="1"/>
</dbReference>
<evidence type="ECO:0000256" key="3">
    <source>
        <dbReference type="SAM" id="MobiDB-lite"/>
    </source>
</evidence>
<proteinExistence type="predicted"/>
<comment type="caution">
    <text evidence="7">The sequence shown here is derived from an EMBL/GenBank/DDBJ whole genome shotgun (WGS) entry which is preliminary data.</text>
</comment>
<sequence length="3081" mass="344032">MKPFSTFTRIVAFITLITFTSTSSVASSDAQAFQTAFDRPAASKLAELKLINTESSQNVGRLLQGRQSVRTEKPILLPTPLLPAHSELRNQNVQSNAASNEIGPENLNARSELRSVTGIPLLASFALGGGAIGFLVVFIAIYSREVLIGRRLEKQMPFDSRIALLAKQGFLPSDIRTALRENKSNIRSELRDELPRWEQAVKRLPLWARFIGGYGVLSLVVGLLYGSGISRIETTALLDFIRSVSLYAALIAITDFLGRLMSSKPMEWGKLAKVYLVAGLLGGVIISFGFTLVNLMIPKTATLPQLILPTFGVGTFLALTSLAGDLFNGKQPNWMRIHKDGLTVVFLSAGLGLFLAIYQYSVWLGAAALVLTSFGFKNLLFSSNGDMPHNHRAVRWSYDVTMIATAVALALVRLDLSPAIAVVASLRIYSAMSLVRWRTFIYAAIVGKEEKNNLTQEKHFESYWITRIPGTLKNFIVQMLAPIQYRVVAEAVGTNLLALFYAWSVHKTGFMLKSPWWHRSRARLIVFPLIMPVLGVFYVMSKLTGLKTSNLPAPAETIKTTHPPDQSVKSELRSSEEKISHQLSVEPAAKQLLEAGLSTEQIRRLANAFLAGKVEITNIPEGDSLEALPWVKALRMSDEQIHAIEESLRQAGFNGISFKQPEEDFLKAAAPFLKSVMERMIELETPDLLEAVIRAGQTLLKEHRGRLTYQPFRDFYVLQVLPFITERDSHQFFKAFVPDAMKYHDSFEDLVRVILNILRSWGDSSEESQASEPRSELREDPQLPEDFDKLKNRDILNIGGKMPAMLKAEFPQIPKDTKEVRAIQTHVVPIHTLHRFALARSLAFRIVPLGSDPSQEPANDESRKRVAVDASSKHYQLEVWLKRTWEALEDVTLEEGIPIIIEREKKDSEGINRIVISWEENSLPKKVVLFEDLKKTRISRGYDREDPRPGFDINTEEFLPDYLQAGHLEIEIMGDHVKFADLGSTNGTQLEVTGVRRGTGKDKTTTSLRWDMAQNAVDDSSITVLPKLPADEPFYLRPNEMVKFPYDAPFSVAAVVNLVDVARTSFHVKDGKFFYLRKDQKEWQLLGHNIYAAMDGVPVAGQTRIKEGASIVKNAYRVEYHPETNEILVINFSASRLKIDIEDFGSISDRAELRLTAEKENQLAAFLAGKSTVRLIDLPAEFHRINSDELTQALDKLGYEERSGGRKGRHFVKRSELRMTGVETDQLERFAGSRSVIRVSDLPRSLRHRSTDELTEALGELDFELRTGGRKGTYFVRLRRSELRAAKKSGKDKFLSDKHVDLNIALASSDDVTGRMIELAEQLEVTDAQHRLLIWPSRHQQRFSLIRDYGLLPVGPDEASVKTQLLRAYRTHQVKAVHTAQDAAKMNHGFDIVFDTPLTIMGKAFPTLRVYIVEEGDAFRQLAQSRGMGLFRNPSQVAAGSDLDALKSVLVHFEIVALPLGIANQVSRQTFLEAVFGQEADSYAGLLVTEEEAARLAQERESTNKKPAASPQPQGLSTAEKEALIQELQADIDALVEENFSLPDELKGAVEMLSSLPEDGEKGPMDRWDHSTTDEPDYLQSVKHAVGEGVKELIRNLVTGSKESNKDKLRADIGPRTIATFNAKVPQVVLQEAQRVANEIIPDDIIHYLKIEPIVRAFIKAAIEFTSTGDFDLTRFHDTPEFAAAYQSAAQALNAGGDAAFIRGAIRAHITDPDRQFALLQEYVPLGRHIFNTGKLTQMADRHIRRLRKELVSQFPILEQPSLSKTFNSILGSAEVLLNKGIISMIFLRRSGKAHLIFASSGTLEKMNIQDRETRFSLHVAFTMYQLWIKAAHTVQEQYGVSTLKELEAVLANPSKPPAGKDEAQPNGDDNRSELRTKEKDHIHPSLRRALQRLQINIDQARQKRLGQTTDQPHQIRIPHTSVVVDERMGNEETPEEELTTVIQPQTLVKPVGKAKKKIKRVKPNSSAAHSELRQVEPDPQEVIKKAMQEGRIFILENIDVDFEKLFSDTPNHIAARFLSSLPNFGTIDKEKIKQQLSNSTTRERLQQDFSHLRDMVNQVGDLSIFEHRFAIILEAPGEASPFAAFESPVSIRLKGKSIYSMADTIFLGEKLLDFVASFEPMSHTFSVLLEAHHENLIGNSLALHNLETISADERLVGLVGRWSFYSGSFIVRTGGTIDMKGAAGRGVSGAVALLLNQISTSVGGTYQAISKDSSNVNPFDWETVKQSVLDIIRMKDQAALELKRVGFTLQRAGGIVITHGTDTLEETAMVLALELKNKLEIPVIITGAHAPPDVAGSDALPNLAKSVKAALYQDLLPTVYVFEGNRLIPADQVEKVRTSPRDHQSYVETSRDVAATIQDNGTIELNPGYSVRVMHSGGFPEESYGYVEELAADQSTPAKVFEDMRDRLLNVQHSLEPKRAGLVLYGNFSANSNIERIAQIIQSLSDAQIPVWVGSRDAAQKLQGTGAQRIPKELRYQKARTMLSVYLGMGWPVEKINATISQYALTSEAPWTAYETLPANNFEEGKEVLIVFPGILNQVYRDAVNRLLTFSNKKKRELYIYGLGDGNVPLVNKSFQSLLAEYLEKHYPQLYAIYQEQLGIVAQEMADGQNGYANSDQELSLIWNQARILQKVFETASAREAGAVLKNYQMSNPNYIARKIISIASAHVEGAQDAIFAELVRLLNNEFPKGLRTNMPPEWESGQDIGKFQSGLSHAIGQLNTRELALLLKRLGKYWYPVEDEMIRRNQEKIDQLKAEGSWEVSSKSQNTKRPQERTRVSVKKRIPNPDILSRLLIQEVLASAHPVLSDLARAANHGVIVNIRTKVVLGTADISLYELGNMLLGIGAQSDIIEPWETLPFVSRMSETPRAELRHLAAQDQKARESTIRTTDALEPKAKAAFERVQQMILETYPEVTMSSQAFTGYFADGHVLNTIDRTEQTAMKRGFVIESQLTEELGIASRAIVQAANGVYPIVFLVETHAEKNAILEMTADLPHEQVRIYQMTEHVEAFLVEQKVTHVDIAGLNGLDELHANVIARGLEDKNIEVSLKVVKDPAAYLSVWNLTVEMAEGWAVQLQTLKSA</sequence>
<evidence type="ECO:0000313" key="8">
    <source>
        <dbReference type="Proteomes" id="UP000230859"/>
    </source>
</evidence>
<evidence type="ECO:0000256" key="5">
    <source>
        <dbReference type="SAM" id="SignalP"/>
    </source>
</evidence>
<reference evidence="7 8" key="1">
    <citation type="submission" date="2017-09" db="EMBL/GenBank/DDBJ databases">
        <title>Depth-based differentiation of microbial function through sediment-hosted aquifers and enrichment of novel symbionts in the deep terrestrial subsurface.</title>
        <authorList>
            <person name="Probst A.J."/>
            <person name="Ladd B."/>
            <person name="Jarett J.K."/>
            <person name="Geller-Mcgrath D.E."/>
            <person name="Sieber C.M."/>
            <person name="Emerson J.B."/>
            <person name="Anantharaman K."/>
            <person name="Thomas B.C."/>
            <person name="Malmstrom R."/>
            <person name="Stieglmeier M."/>
            <person name="Klingl A."/>
            <person name="Woyke T."/>
            <person name="Ryan C.M."/>
            <person name="Banfield J.F."/>
        </authorList>
    </citation>
    <scope>NUCLEOTIDE SEQUENCE [LARGE SCALE GENOMIC DNA]</scope>
    <source>
        <strain evidence="7">CG11_big_fil_rev_8_21_14_0_20_45_26</strain>
    </source>
</reference>
<dbReference type="PIRSF" id="PIRSF500176">
    <property type="entry name" value="L_ASNase"/>
    <property type="match status" value="1"/>
</dbReference>
<feature type="compositionally biased region" description="Basic and acidic residues" evidence="3">
    <location>
        <begin position="773"/>
        <end position="784"/>
    </location>
</feature>
<protein>
    <recommendedName>
        <fullName evidence="6">L-asparaginase N-terminal domain-containing protein</fullName>
    </recommendedName>
</protein>
<feature type="transmembrane region" description="Helical" evidence="4">
    <location>
        <begin position="344"/>
        <end position="376"/>
    </location>
</feature>
<organism evidence="7 8">
    <name type="scientific">Candidatus Abzuiibacterium crystallinum</name>
    <dbReference type="NCBI Taxonomy" id="1974748"/>
    <lineage>
        <taxon>Bacteria</taxon>
        <taxon>Pseudomonadati</taxon>
        <taxon>Candidatus Omnitrophota</taxon>
        <taxon>Candidatus Abzuiibacterium</taxon>
    </lineage>
</organism>
<feature type="transmembrane region" description="Helical" evidence="4">
    <location>
        <begin position="396"/>
        <end position="414"/>
    </location>
</feature>
<feature type="transmembrane region" description="Helical" evidence="4">
    <location>
        <begin position="483"/>
        <end position="503"/>
    </location>
</feature>
<feature type="transmembrane region" description="Helical" evidence="4">
    <location>
        <begin position="524"/>
        <end position="541"/>
    </location>
</feature>
<feature type="active site" evidence="2">
    <location>
        <position position="2262"/>
    </location>
</feature>
<feature type="transmembrane region" description="Helical" evidence="4">
    <location>
        <begin position="240"/>
        <end position="262"/>
    </location>
</feature>
<feature type="compositionally biased region" description="Basic and acidic residues" evidence="3">
    <location>
        <begin position="1859"/>
        <end position="1884"/>
    </location>
</feature>
<feature type="region of interest" description="Disordered" evidence="3">
    <location>
        <begin position="1853"/>
        <end position="1886"/>
    </location>
</feature>
<feature type="chain" id="PRO_5013547125" description="L-asparaginase N-terminal domain-containing protein" evidence="5">
    <location>
        <begin position="27"/>
        <end position="3081"/>
    </location>
</feature>